<evidence type="ECO:0000313" key="2">
    <source>
        <dbReference type="Proteomes" id="UP001224325"/>
    </source>
</evidence>
<proteinExistence type="predicted"/>
<dbReference type="RefSeq" id="WP_308990633.1">
    <property type="nucleotide sequence ID" value="NZ_CP155618.1"/>
</dbReference>
<dbReference type="KEGG" id="mlil:QLS71_004035"/>
<accession>A0AAU7EIB0</accession>
<keyword evidence="2" id="KW-1185">Reference proteome</keyword>
<dbReference type="EMBL" id="CP155618">
    <property type="protein sequence ID" value="XBL15191.1"/>
    <property type="molecule type" value="Genomic_DNA"/>
</dbReference>
<dbReference type="Proteomes" id="UP001224325">
    <property type="component" value="Chromosome"/>
</dbReference>
<organism evidence="1 2">
    <name type="scientific">Mariniflexile litorale</name>
    <dbReference type="NCBI Taxonomy" id="3045158"/>
    <lineage>
        <taxon>Bacteria</taxon>
        <taxon>Pseudomonadati</taxon>
        <taxon>Bacteroidota</taxon>
        <taxon>Flavobacteriia</taxon>
        <taxon>Flavobacteriales</taxon>
        <taxon>Flavobacteriaceae</taxon>
        <taxon>Mariniflexile</taxon>
    </lineage>
</organism>
<reference evidence="1" key="1">
    <citation type="submission" date="2024-04" db="EMBL/GenBank/DDBJ databases">
        <title>Mariniflexile litorale, isolated from the shallow sediments of the Sea of Japan.</title>
        <authorList>
            <person name="Romanenko L."/>
            <person name="Isaeva M."/>
        </authorList>
    </citation>
    <scope>NUCLEOTIDE SEQUENCE [LARGE SCALE GENOMIC DNA]</scope>
    <source>
        <strain evidence="1">KMM 9835</strain>
    </source>
</reference>
<dbReference type="AlphaFoldDB" id="A0AAU7EIB0"/>
<gene>
    <name evidence="1" type="ORF">QLS71_004035</name>
</gene>
<evidence type="ECO:0000313" key="1">
    <source>
        <dbReference type="EMBL" id="XBL15191.1"/>
    </source>
</evidence>
<sequence length="236" mass="26583">MLRNLKTYFEFGNRFCGVEHGLLNDQEIIYATVLKKTKNNVILEHTFKNVALENVISKLHKKQAVFLIINNNNVLTKHIESSQTALLKLAHHAFPNVDLDDFFYEVISQENNNHVVSICRKEYIEGLILNYKTYGVSLIDISLGNAIITSISRFLNTTPIITSNACISMDTDRVTSVEKKNIEDTITYDVNGLQVTNWQLLSLAGALNILLDSFYPITNFGALKIIINSPGSIPYS</sequence>
<name>A0AAU7EIB0_9FLAO</name>
<protein>
    <submittedName>
        <fullName evidence="1">Uncharacterized protein</fullName>
    </submittedName>
</protein>